<dbReference type="AlphaFoldDB" id="A0AAD6LYB2"/>
<accession>A0AAD6LYB2</accession>
<protein>
    <submittedName>
        <fullName evidence="1">Uncharacterized protein</fullName>
    </submittedName>
</protein>
<gene>
    <name evidence="1" type="ORF">NC653_030913</name>
</gene>
<dbReference type="EMBL" id="JAQIZT010000013">
    <property type="protein sequence ID" value="KAJ6974909.1"/>
    <property type="molecule type" value="Genomic_DNA"/>
</dbReference>
<organism evidence="1 2">
    <name type="scientific">Populus alba x Populus x berolinensis</name>
    <dbReference type="NCBI Taxonomy" id="444605"/>
    <lineage>
        <taxon>Eukaryota</taxon>
        <taxon>Viridiplantae</taxon>
        <taxon>Streptophyta</taxon>
        <taxon>Embryophyta</taxon>
        <taxon>Tracheophyta</taxon>
        <taxon>Spermatophyta</taxon>
        <taxon>Magnoliopsida</taxon>
        <taxon>eudicotyledons</taxon>
        <taxon>Gunneridae</taxon>
        <taxon>Pentapetalae</taxon>
        <taxon>rosids</taxon>
        <taxon>fabids</taxon>
        <taxon>Malpighiales</taxon>
        <taxon>Salicaceae</taxon>
        <taxon>Saliceae</taxon>
        <taxon>Populus</taxon>
    </lineage>
</organism>
<evidence type="ECO:0000313" key="2">
    <source>
        <dbReference type="Proteomes" id="UP001164929"/>
    </source>
</evidence>
<dbReference type="Proteomes" id="UP001164929">
    <property type="component" value="Chromosome 13"/>
</dbReference>
<sequence>MAIHCYIFSFNKFQWKRRNIIISPLLSRRRHQPPSLPMTSASRSSIQVLRCFVNLIRTHPLGMLILTPMCSSSSIIPGRAKFVNDNITVSSFICVIIGKKVAQLPLVEDKLNQSTHGTG</sequence>
<reference evidence="1" key="1">
    <citation type="journal article" date="2023" name="Mol. Ecol. Resour.">
        <title>Chromosome-level genome assembly of a triploid poplar Populus alba 'Berolinensis'.</title>
        <authorList>
            <person name="Chen S."/>
            <person name="Yu Y."/>
            <person name="Wang X."/>
            <person name="Wang S."/>
            <person name="Zhang T."/>
            <person name="Zhou Y."/>
            <person name="He R."/>
            <person name="Meng N."/>
            <person name="Wang Y."/>
            <person name="Liu W."/>
            <person name="Liu Z."/>
            <person name="Liu J."/>
            <person name="Guo Q."/>
            <person name="Huang H."/>
            <person name="Sederoff R.R."/>
            <person name="Wang G."/>
            <person name="Qu G."/>
            <person name="Chen S."/>
        </authorList>
    </citation>
    <scope>NUCLEOTIDE SEQUENCE</scope>
    <source>
        <strain evidence="1">SC-2020</strain>
    </source>
</reference>
<name>A0AAD6LYB2_9ROSI</name>
<evidence type="ECO:0000313" key="1">
    <source>
        <dbReference type="EMBL" id="KAJ6974909.1"/>
    </source>
</evidence>
<keyword evidence="2" id="KW-1185">Reference proteome</keyword>
<comment type="caution">
    <text evidence="1">The sequence shown here is derived from an EMBL/GenBank/DDBJ whole genome shotgun (WGS) entry which is preliminary data.</text>
</comment>
<proteinExistence type="predicted"/>